<feature type="domain" description="UspA" evidence="2">
    <location>
        <begin position="31"/>
        <end position="131"/>
    </location>
</feature>
<evidence type="ECO:0000256" key="1">
    <source>
        <dbReference type="ARBA" id="ARBA00008791"/>
    </source>
</evidence>
<reference evidence="3 4" key="1">
    <citation type="journal article" date="2015" name="ISME J.">
        <title>Elemental sulfur and acetate can support life of a novel strictly anaerobic haloarchaeon.</title>
        <authorList>
            <person name="Sorokin D.Y."/>
            <person name="Kublanov I.V."/>
            <person name="Gavrilov S.N."/>
            <person name="Rojo D."/>
            <person name="Roman P."/>
            <person name="Golyshin P.N."/>
            <person name="Slepak V.Z."/>
            <person name="Smedile F."/>
            <person name="Ferrer M."/>
            <person name="Messina E."/>
            <person name="La Cono V."/>
            <person name="Yakimov M.M."/>
        </authorList>
    </citation>
    <scope>NUCLEOTIDE SEQUENCE [LARGE SCALE GENOMIC DNA]</scope>
    <source>
        <strain evidence="3 4">HSR2</strain>
    </source>
</reference>
<dbReference type="SUPFAM" id="SSF52402">
    <property type="entry name" value="Adenine nucleotide alpha hydrolases-like"/>
    <property type="match status" value="1"/>
</dbReference>
<dbReference type="Gene3D" id="3.40.50.620">
    <property type="entry name" value="HUPs"/>
    <property type="match status" value="1"/>
</dbReference>
<dbReference type="OrthoDB" id="281037at2157"/>
<dbReference type="RefSeq" id="WP_050048575.1">
    <property type="nucleotide sequence ID" value="NZ_CP008874.1"/>
</dbReference>
<protein>
    <submittedName>
        <fullName evidence="3">Universal stress protein</fullName>
    </submittedName>
</protein>
<dbReference type="EMBL" id="CP008874">
    <property type="protein sequence ID" value="AKH97863.1"/>
    <property type="molecule type" value="Genomic_DNA"/>
</dbReference>
<dbReference type="KEGG" id="hsu:HLASF_1378"/>
<accession>A0A0F7PEV8</accession>
<organism evidence="3 4">
    <name type="scientific">Halanaeroarchaeum sulfurireducens</name>
    <dbReference type="NCBI Taxonomy" id="1604004"/>
    <lineage>
        <taxon>Archaea</taxon>
        <taxon>Methanobacteriati</taxon>
        <taxon>Methanobacteriota</taxon>
        <taxon>Stenosarchaea group</taxon>
        <taxon>Halobacteria</taxon>
        <taxon>Halobacteriales</taxon>
        <taxon>Halobacteriaceae</taxon>
        <taxon>Halanaeroarchaeum</taxon>
    </lineage>
</organism>
<dbReference type="GeneID" id="25159539"/>
<keyword evidence="4" id="KW-1185">Reference proteome</keyword>
<name>A0A0F7PEV8_9EURY</name>
<dbReference type="PRINTS" id="PR01438">
    <property type="entry name" value="UNVRSLSTRESS"/>
</dbReference>
<dbReference type="InterPro" id="IPR006015">
    <property type="entry name" value="Universal_stress_UspA"/>
</dbReference>
<dbReference type="CDD" id="cd00293">
    <property type="entry name" value="USP-like"/>
    <property type="match status" value="1"/>
</dbReference>
<dbReference type="InterPro" id="IPR014729">
    <property type="entry name" value="Rossmann-like_a/b/a_fold"/>
</dbReference>
<proteinExistence type="inferred from homology"/>
<dbReference type="PANTHER" id="PTHR46268:SF6">
    <property type="entry name" value="UNIVERSAL STRESS PROTEIN UP12"/>
    <property type="match status" value="1"/>
</dbReference>
<dbReference type="PANTHER" id="PTHR46268">
    <property type="entry name" value="STRESS RESPONSE PROTEIN NHAX"/>
    <property type="match status" value="1"/>
</dbReference>
<dbReference type="InterPro" id="IPR006016">
    <property type="entry name" value="UspA"/>
</dbReference>
<dbReference type="HOGENOM" id="CLU_049301_19_1_2"/>
<evidence type="ECO:0000313" key="3">
    <source>
        <dbReference type="EMBL" id="AKH97863.1"/>
    </source>
</evidence>
<evidence type="ECO:0000313" key="4">
    <source>
        <dbReference type="Proteomes" id="UP000069906"/>
    </source>
</evidence>
<sequence length="135" mass="14361">MYRVFVPLDTDMDRAMKQVAYVSALPCASEAVEAVLAHSLSDEERSAPSDMQRVDRVDTVKAAQEQLAEADITVDTVALSSPPSEGILSRLTEAGFDEVVLGGRKRSPTEKAILGSVTQTVILNATIPVTVTGGE</sequence>
<dbReference type="Proteomes" id="UP000069906">
    <property type="component" value="Chromosome"/>
</dbReference>
<dbReference type="Pfam" id="PF00582">
    <property type="entry name" value="Usp"/>
    <property type="match status" value="1"/>
</dbReference>
<dbReference type="AlphaFoldDB" id="A0A0F7PEV8"/>
<comment type="similarity">
    <text evidence="1">Belongs to the universal stress protein A family.</text>
</comment>
<gene>
    <name evidence="3" type="primary">usp</name>
    <name evidence="3" type="ORF">HLASF_1378</name>
</gene>
<evidence type="ECO:0000259" key="2">
    <source>
        <dbReference type="Pfam" id="PF00582"/>
    </source>
</evidence>